<comment type="caution">
    <text evidence="3">The sequence shown here is derived from an EMBL/GenBank/DDBJ whole genome shotgun (WGS) entry which is preliminary data.</text>
</comment>
<organism evidence="3 4">
    <name type="scientific">Tepidibacillus fermentans</name>
    <dbReference type="NCBI Taxonomy" id="1281767"/>
    <lineage>
        <taxon>Bacteria</taxon>
        <taxon>Bacillati</taxon>
        <taxon>Bacillota</taxon>
        <taxon>Bacilli</taxon>
        <taxon>Bacillales</taxon>
        <taxon>Bacillaceae</taxon>
        <taxon>Tepidibacillus</taxon>
    </lineage>
</organism>
<evidence type="ECO:0000313" key="4">
    <source>
        <dbReference type="Proteomes" id="UP000295788"/>
    </source>
</evidence>
<dbReference type="PANTHER" id="PTHR37300:SF1">
    <property type="entry name" value="UPF0291 PROTEIN YNZC"/>
    <property type="match status" value="1"/>
</dbReference>
<gene>
    <name evidence="3" type="ORF">EDD72_107137</name>
</gene>
<proteinExistence type="inferred from homology"/>
<reference evidence="3 4" key="1">
    <citation type="submission" date="2019-03" db="EMBL/GenBank/DDBJ databases">
        <title>Genomic Encyclopedia of Type Strains, Phase IV (KMG-IV): sequencing the most valuable type-strain genomes for metagenomic binning, comparative biology and taxonomic classification.</title>
        <authorList>
            <person name="Goeker M."/>
        </authorList>
    </citation>
    <scope>NUCLEOTIDE SEQUENCE [LARGE SCALE GENOMIC DNA]</scope>
    <source>
        <strain evidence="3 4">DSM 23802</strain>
    </source>
</reference>
<accession>A0A4V2USW6</accession>
<evidence type="ECO:0000313" key="3">
    <source>
        <dbReference type="EMBL" id="TCS83053.1"/>
    </source>
</evidence>
<name>A0A4V2USW6_9BACI</name>
<dbReference type="SUPFAM" id="SSF158221">
    <property type="entry name" value="YnzC-like"/>
    <property type="match status" value="1"/>
</dbReference>
<keyword evidence="1 2" id="KW-0963">Cytoplasm</keyword>
<evidence type="ECO:0000256" key="2">
    <source>
        <dbReference type="HAMAP-Rule" id="MF_01103"/>
    </source>
</evidence>
<dbReference type="Pfam" id="PF05979">
    <property type="entry name" value="DUF896"/>
    <property type="match status" value="1"/>
</dbReference>
<keyword evidence="4" id="KW-1185">Reference proteome</keyword>
<comment type="similarity">
    <text evidence="2">Belongs to the UPF0291 family.</text>
</comment>
<sequence>MKVNLDKINRINELASKAKTVGLTEAEKEEQAKLRREYIDAYKASLRAQLHSIKIVDLNGNDVTPQKLKEEKVKRKTIH</sequence>
<dbReference type="PANTHER" id="PTHR37300">
    <property type="entry name" value="UPF0291 PROTEIN CBO2609/CLC_2481"/>
    <property type="match status" value="1"/>
</dbReference>
<dbReference type="GO" id="GO:0005737">
    <property type="term" value="C:cytoplasm"/>
    <property type="evidence" value="ECO:0007669"/>
    <property type="project" value="UniProtKB-SubCell"/>
</dbReference>
<protein>
    <recommendedName>
        <fullName evidence="2">UPF0291 protein EDD72_107137</fullName>
    </recommendedName>
</protein>
<dbReference type="Gene3D" id="1.10.287.540">
    <property type="entry name" value="Helix hairpin bin"/>
    <property type="match status" value="1"/>
</dbReference>
<comment type="subcellular location">
    <subcellularLocation>
        <location evidence="2">Cytoplasm</location>
    </subcellularLocation>
</comment>
<evidence type="ECO:0000256" key="1">
    <source>
        <dbReference type="ARBA" id="ARBA00022490"/>
    </source>
</evidence>
<dbReference type="OrthoDB" id="390105at2"/>
<dbReference type="Proteomes" id="UP000295788">
    <property type="component" value="Unassembled WGS sequence"/>
</dbReference>
<dbReference type="HAMAP" id="MF_01103">
    <property type="entry name" value="UPF0291"/>
    <property type="match status" value="1"/>
</dbReference>
<dbReference type="EMBL" id="SMAB01000007">
    <property type="protein sequence ID" value="TCS83053.1"/>
    <property type="molecule type" value="Genomic_DNA"/>
</dbReference>
<dbReference type="AlphaFoldDB" id="A0A4V2USW6"/>
<dbReference type="InterPro" id="IPR009242">
    <property type="entry name" value="DUF896"/>
</dbReference>